<reference evidence="3 4" key="1">
    <citation type="submission" date="2021-11" db="EMBL/GenBank/DDBJ databases">
        <title>Genomic of Niabella pedocola.</title>
        <authorList>
            <person name="Wu T."/>
        </authorList>
    </citation>
    <scope>NUCLEOTIDE SEQUENCE [LARGE SCALE GENOMIC DNA]</scope>
    <source>
        <strain evidence="3 4">JCM 31011</strain>
    </source>
</reference>
<feature type="domain" description="YaiO beta-barrel" evidence="2">
    <location>
        <begin position="179"/>
        <end position="352"/>
    </location>
</feature>
<dbReference type="SMART" id="SM00028">
    <property type="entry name" value="TPR"/>
    <property type="match status" value="3"/>
</dbReference>
<comment type="caution">
    <text evidence="3">The sequence shown here is derived from an EMBL/GenBank/DDBJ whole genome shotgun (WGS) entry which is preliminary data.</text>
</comment>
<dbReference type="EMBL" id="JAJNEC010000005">
    <property type="protein sequence ID" value="MCD2423418.1"/>
    <property type="molecule type" value="Genomic_DNA"/>
</dbReference>
<dbReference type="Gene3D" id="1.25.40.10">
    <property type="entry name" value="Tetratricopeptide repeat domain"/>
    <property type="match status" value="1"/>
</dbReference>
<keyword evidence="1" id="KW-0732">Signal</keyword>
<dbReference type="InterPro" id="IPR030887">
    <property type="entry name" value="Beta-barrel_YaiO"/>
</dbReference>
<evidence type="ECO:0000256" key="1">
    <source>
        <dbReference type="SAM" id="SignalP"/>
    </source>
</evidence>
<gene>
    <name evidence="3" type="ORF">LQ567_11645</name>
</gene>
<protein>
    <submittedName>
        <fullName evidence="3">YaiO family outer membrane beta-barrel protein</fullName>
    </submittedName>
</protein>
<accession>A0ABS8PQQ3</accession>
<dbReference type="Proteomes" id="UP001199816">
    <property type="component" value="Unassembled WGS sequence"/>
</dbReference>
<dbReference type="RefSeq" id="WP_231004681.1">
    <property type="nucleotide sequence ID" value="NZ_JAJNEC010000005.1"/>
</dbReference>
<proteinExistence type="predicted"/>
<evidence type="ECO:0000259" key="2">
    <source>
        <dbReference type="Pfam" id="PF19413"/>
    </source>
</evidence>
<dbReference type="NCBIfam" id="TIGR04390">
    <property type="entry name" value="OMP_YaiO_dom"/>
    <property type="match status" value="1"/>
</dbReference>
<dbReference type="SUPFAM" id="SSF48452">
    <property type="entry name" value="TPR-like"/>
    <property type="match status" value="1"/>
</dbReference>
<feature type="chain" id="PRO_5047528263" evidence="1">
    <location>
        <begin position="23"/>
        <end position="413"/>
    </location>
</feature>
<feature type="signal peptide" evidence="1">
    <location>
        <begin position="1"/>
        <end position="22"/>
    </location>
</feature>
<dbReference type="Pfam" id="PF19413">
    <property type="entry name" value="YaiO"/>
    <property type="match status" value="1"/>
</dbReference>
<dbReference type="InterPro" id="IPR011990">
    <property type="entry name" value="TPR-like_helical_dom_sf"/>
</dbReference>
<keyword evidence="4" id="KW-1185">Reference proteome</keyword>
<evidence type="ECO:0000313" key="4">
    <source>
        <dbReference type="Proteomes" id="UP001199816"/>
    </source>
</evidence>
<organism evidence="3 4">
    <name type="scientific">Niabella pedocola</name>
    <dbReference type="NCBI Taxonomy" id="1752077"/>
    <lineage>
        <taxon>Bacteria</taxon>
        <taxon>Pseudomonadati</taxon>
        <taxon>Bacteroidota</taxon>
        <taxon>Chitinophagia</taxon>
        <taxon>Chitinophagales</taxon>
        <taxon>Chitinophagaceae</taxon>
        <taxon>Niabella</taxon>
    </lineage>
</organism>
<dbReference type="Pfam" id="PF14559">
    <property type="entry name" value="TPR_19"/>
    <property type="match status" value="2"/>
</dbReference>
<dbReference type="InterPro" id="IPR019734">
    <property type="entry name" value="TPR_rpt"/>
</dbReference>
<evidence type="ECO:0000313" key="3">
    <source>
        <dbReference type="EMBL" id="MCD2423418.1"/>
    </source>
</evidence>
<name>A0ABS8PQQ3_9BACT</name>
<sequence length="413" mass="47077">MPVKPCLLWILLLSSVRLFAQADTTTSDGLFQAARHAAFENKDYALAKRYAIKALALSPKYADIRVFLGRLYTWDKQPDSARACFDYVLNEQPDYEDAAIAYADLEFWSDRNEAALEKVTAGLRYHPASADLLLRKARILAALRRYEEAGNVVDTLLKRNQKNTEALALGNRIKDERSQNRIGISYDYVYFDKQFEDAWHLASIDYGRRTGIGTVIGRVNYANRFRENGVQFEVDAYPRISNTFYLYVNAGYSNNVGVFPRWRMGLSVYANLPKSFEAELGIRHLYFTTTTNIYTAYIGKYYSSFLFGARAYFVPSKTTKNSASYNLLGRYYFGGADDYIGLNIGTGISPDERYLTPQLNAAYSLKTYKVNVDFRHAFKLNIVTLGGSLINQEYMPDTRGNQIQAGIGYIRRF</sequence>